<evidence type="ECO:0000259" key="12">
    <source>
        <dbReference type="Pfam" id="PF01070"/>
    </source>
</evidence>
<dbReference type="GO" id="GO:0000287">
    <property type="term" value="F:magnesium ion binding"/>
    <property type="evidence" value="ECO:0007669"/>
    <property type="project" value="UniProtKB-UniRule"/>
</dbReference>
<proteinExistence type="inferred from homology"/>
<dbReference type="Pfam" id="PF01070">
    <property type="entry name" value="FMN_dh"/>
    <property type="match status" value="2"/>
</dbReference>
<gene>
    <name evidence="11 14" type="primary">fni</name>
    <name evidence="14" type="ORF">PWB86_00395</name>
    <name evidence="13" type="ORF">S100892_01232</name>
</gene>
<dbReference type="GO" id="GO:0004452">
    <property type="term" value="F:isopentenyl-diphosphate delta-isomerase activity"/>
    <property type="evidence" value="ECO:0007669"/>
    <property type="project" value="UniProtKB-UniRule"/>
</dbReference>
<comment type="caution">
    <text evidence="11">Lacks conserved residue(s) required for the propagation of feature annotation.</text>
</comment>
<dbReference type="EMBL" id="CP118739">
    <property type="protein sequence ID" value="WEA57381.1"/>
    <property type="molecule type" value="Genomic_DNA"/>
</dbReference>
<dbReference type="InterPro" id="IPR011179">
    <property type="entry name" value="IPdP_isomerase"/>
</dbReference>
<feature type="binding site" evidence="11">
    <location>
        <position position="185"/>
    </location>
    <ligand>
        <name>FMN</name>
        <dbReference type="ChEBI" id="CHEBI:58210"/>
    </ligand>
</feature>
<dbReference type="EC" id="5.3.3.2" evidence="11"/>
<accession>A0A8G0ZK41</accession>
<keyword evidence="4 11" id="KW-0288">FMN</keyword>
<evidence type="ECO:0000313" key="15">
    <source>
        <dbReference type="Proteomes" id="UP000196118"/>
    </source>
</evidence>
<evidence type="ECO:0000256" key="5">
    <source>
        <dbReference type="ARBA" id="ARBA00022723"/>
    </source>
</evidence>
<dbReference type="RefSeq" id="WP_011673346.1">
    <property type="nucleotide sequence ID" value="NZ_CAKMAM010000001.1"/>
</dbReference>
<dbReference type="Gene3D" id="3.20.20.70">
    <property type="entry name" value="Aldolase class I"/>
    <property type="match status" value="1"/>
</dbReference>
<comment type="subunit">
    <text evidence="10 11">Homooctamer. Dimer of tetramers.</text>
</comment>
<dbReference type="SUPFAM" id="SSF51395">
    <property type="entry name" value="FMN-linked oxidoreductases"/>
    <property type="match status" value="1"/>
</dbReference>
<comment type="cofactor">
    <cofactor evidence="1 11">
        <name>FMN</name>
        <dbReference type="ChEBI" id="CHEBI:58210"/>
    </cofactor>
</comment>
<comment type="cofactor">
    <cofactor evidence="11">
        <name>Mg(2+)</name>
        <dbReference type="ChEBI" id="CHEBI:18420"/>
    </cofactor>
</comment>
<feature type="binding site" evidence="11">
    <location>
        <position position="155"/>
    </location>
    <ligand>
        <name>Mg(2+)</name>
        <dbReference type="ChEBI" id="CHEBI:18420"/>
    </ligand>
</feature>
<keyword evidence="5 11" id="KW-0479">Metal-binding</keyword>
<reference evidence="13 15" key="1">
    <citation type="submission" date="2017-05" db="EMBL/GenBank/DDBJ databases">
        <title>Genome sequence of Pediococcus pentosaceus strain SRCM100892.</title>
        <authorList>
            <person name="Cho S.H."/>
        </authorList>
    </citation>
    <scope>NUCLEOTIDE SEQUENCE [LARGE SCALE GENOMIC DNA]</scope>
    <source>
        <strain evidence="13 15">SRCM100892</strain>
    </source>
</reference>
<evidence type="ECO:0000256" key="4">
    <source>
        <dbReference type="ARBA" id="ARBA00022643"/>
    </source>
</evidence>
<comment type="catalytic activity">
    <reaction evidence="11">
        <text>isopentenyl diphosphate = dimethylallyl diphosphate</text>
        <dbReference type="Rhea" id="RHEA:23284"/>
        <dbReference type="ChEBI" id="CHEBI:57623"/>
        <dbReference type="ChEBI" id="CHEBI:128769"/>
        <dbReference type="EC" id="5.3.3.2"/>
    </reaction>
</comment>
<keyword evidence="7 11" id="KW-0521">NADP</keyword>
<evidence type="ECO:0000313" key="16">
    <source>
        <dbReference type="Proteomes" id="UP001214131"/>
    </source>
</evidence>
<dbReference type="InterPro" id="IPR013785">
    <property type="entry name" value="Aldolase_TIM"/>
</dbReference>
<dbReference type="GO" id="GO:0008299">
    <property type="term" value="P:isoprenoid biosynthetic process"/>
    <property type="evidence" value="ECO:0007669"/>
    <property type="project" value="UniProtKB-UniRule"/>
</dbReference>
<feature type="binding site" evidence="11">
    <location>
        <position position="154"/>
    </location>
    <ligand>
        <name>substrate</name>
    </ligand>
</feature>
<dbReference type="InterPro" id="IPR000262">
    <property type="entry name" value="FMN-dep_DH"/>
</dbReference>
<organism evidence="13 15">
    <name type="scientific">Pediococcus pentosaceus</name>
    <dbReference type="NCBI Taxonomy" id="1255"/>
    <lineage>
        <taxon>Bacteria</taxon>
        <taxon>Bacillati</taxon>
        <taxon>Bacillota</taxon>
        <taxon>Bacilli</taxon>
        <taxon>Lactobacillales</taxon>
        <taxon>Lactobacillaceae</taxon>
        <taxon>Pediococcus</taxon>
    </lineage>
</organism>
<evidence type="ECO:0000256" key="1">
    <source>
        <dbReference type="ARBA" id="ARBA00001917"/>
    </source>
</evidence>
<reference evidence="14 16" key="2">
    <citation type="submission" date="2023-02" db="EMBL/GenBank/DDBJ databases">
        <title>Comparative genomics and fermentation flavor characterization of five lactic acid bacteria reveal flavor biosynthesis metabolic pathways in fermented muskmelon puree.</title>
        <authorList>
            <person name="Yuan L."/>
            <person name="Li M."/>
            <person name="Xu X."/>
            <person name="Lao F."/>
            <person name="Wu J."/>
        </authorList>
    </citation>
    <scope>NUCLEOTIDE SEQUENCE [LARGE SCALE GENOMIC DNA]</scope>
    <source>
        <strain evidence="14 16">Ca-4</strain>
    </source>
</reference>
<dbReference type="GO" id="GO:0005737">
    <property type="term" value="C:cytoplasm"/>
    <property type="evidence" value="ECO:0007669"/>
    <property type="project" value="UniProtKB-SubCell"/>
</dbReference>
<feature type="binding site" evidence="11">
    <location>
        <begin position="8"/>
        <end position="9"/>
    </location>
    <ligand>
        <name>substrate</name>
    </ligand>
</feature>
<accession>A0A1Y0VNS8</accession>
<evidence type="ECO:0000313" key="14">
    <source>
        <dbReference type="EMBL" id="WEA57381.1"/>
    </source>
</evidence>
<keyword evidence="9 11" id="KW-0413">Isomerase</keyword>
<evidence type="ECO:0000313" key="13">
    <source>
        <dbReference type="EMBL" id="ARW19805.1"/>
    </source>
</evidence>
<dbReference type="HAMAP" id="MF_00354">
    <property type="entry name" value="Idi_2"/>
    <property type="match status" value="1"/>
</dbReference>
<feature type="binding site" evidence="11">
    <location>
        <begin position="259"/>
        <end position="261"/>
    </location>
    <ligand>
        <name>FMN</name>
        <dbReference type="ChEBI" id="CHEBI:58210"/>
    </ligand>
</feature>
<protein>
    <recommendedName>
        <fullName evidence="11">Isopentenyl-diphosphate delta-isomerase</fullName>
        <shortName evidence="11">IPP isomerase</shortName>
        <ecNumber evidence="11">5.3.3.2</ecNumber>
    </recommendedName>
    <alternativeName>
        <fullName evidence="11">Isopentenyl diphosphate:dimethylallyl diphosphate isomerase</fullName>
    </alternativeName>
    <alternativeName>
        <fullName evidence="11">Isopentenyl pyrophosphate isomerase</fullName>
    </alternativeName>
    <alternativeName>
        <fullName evidence="11">Type 2 isopentenyl diphosphate isomerase</fullName>
        <shortName evidence="11">IDI-2</shortName>
    </alternativeName>
</protein>
<dbReference type="Proteomes" id="UP001214131">
    <property type="component" value="Chromosome"/>
</dbReference>
<dbReference type="AlphaFoldDB" id="A0A1Y0VNS8"/>
<comment type="function">
    <text evidence="11">Involved in the biosynthesis of isoprenoids. Catalyzes the 1,3-allylic rearrangement of the homoallylic substrate isopentenyl (IPP) to its allylic isomer, dimethylallyl diphosphate (DMAPP).</text>
</comment>
<keyword evidence="8 11" id="KW-0414">Isoprene biosynthesis</keyword>
<evidence type="ECO:0000256" key="2">
    <source>
        <dbReference type="ARBA" id="ARBA00022490"/>
    </source>
</evidence>
<evidence type="ECO:0000256" key="7">
    <source>
        <dbReference type="ARBA" id="ARBA00022857"/>
    </source>
</evidence>
<feature type="binding site" evidence="11">
    <location>
        <position position="215"/>
    </location>
    <ligand>
        <name>FMN</name>
        <dbReference type="ChEBI" id="CHEBI:58210"/>
    </ligand>
</feature>
<feature type="binding site" evidence="11">
    <location>
        <position position="124"/>
    </location>
    <ligand>
        <name>FMN</name>
        <dbReference type="ChEBI" id="CHEBI:58210"/>
    </ligand>
</feature>
<keyword evidence="2 11" id="KW-0963">Cytoplasm</keyword>
<dbReference type="EMBL" id="CP021474">
    <property type="protein sequence ID" value="ARW19805.1"/>
    <property type="molecule type" value="Genomic_DNA"/>
</dbReference>
<dbReference type="Proteomes" id="UP000196118">
    <property type="component" value="Chromosome"/>
</dbReference>
<dbReference type="SMART" id="SM01240">
    <property type="entry name" value="IMPDH"/>
    <property type="match status" value="1"/>
</dbReference>
<evidence type="ECO:0000256" key="10">
    <source>
        <dbReference type="ARBA" id="ARBA00025810"/>
    </source>
</evidence>
<name>A0A1Y0VNS8_PEDPE</name>
<feature type="binding site" evidence="11">
    <location>
        <begin position="65"/>
        <end position="67"/>
    </location>
    <ligand>
        <name>FMN</name>
        <dbReference type="ChEBI" id="CHEBI:58210"/>
    </ligand>
</feature>
<dbReference type="GO" id="GO:0016491">
    <property type="term" value="F:oxidoreductase activity"/>
    <property type="evidence" value="ECO:0007669"/>
    <property type="project" value="InterPro"/>
</dbReference>
<dbReference type="PIRSF" id="PIRSF003314">
    <property type="entry name" value="IPP_isomerase"/>
    <property type="match status" value="1"/>
</dbReference>
<sequence length="327" mass="35353">MKNIHSHRKDEHISLAEKFYSPTASAGFDTIRLLPNALPETGISEVSLETTLAGLKMPLPFFIQAMTGGSAYTAKLNARLAKIAQETDLAMAVGSQSVALKYPELADTFKIVRETNPQGLIMANVGADASVAKAQAAVDMLQANALQLHINVAQELVMPEGDRTFDYLDHIAEIVSNLKVPVIVKAVGAGMTHQDALALKKVGVKFIDVGGRGGTNFIQIENARRHTKDFDFMTSFGLTTVESLKSITVDGLSITATGGIRNSSDIIKSLALGADNVGIAGYFLHQLLHHDDAFMVEMIEQMKYQLKSLLVLLGVKSINELSEKNLF</sequence>
<comment type="subcellular location">
    <subcellularLocation>
        <location evidence="11">Cytoplasm</location>
    </subcellularLocation>
</comment>
<evidence type="ECO:0000256" key="8">
    <source>
        <dbReference type="ARBA" id="ARBA00023229"/>
    </source>
</evidence>
<feature type="domain" description="FMN-dependent dehydrogenase" evidence="12">
    <location>
        <begin position="153"/>
        <end position="325"/>
    </location>
</feature>
<dbReference type="OMA" id="WDWGIPT"/>
<dbReference type="PANTHER" id="PTHR43665">
    <property type="entry name" value="ISOPENTENYL-DIPHOSPHATE DELTA-ISOMERASE"/>
    <property type="match status" value="1"/>
</dbReference>
<dbReference type="GeneID" id="33062962"/>
<dbReference type="GO" id="GO:0010181">
    <property type="term" value="F:FMN binding"/>
    <property type="evidence" value="ECO:0007669"/>
    <property type="project" value="UniProtKB-UniRule"/>
</dbReference>
<dbReference type="NCBIfam" id="TIGR02151">
    <property type="entry name" value="IPP_isom_2"/>
    <property type="match status" value="1"/>
</dbReference>
<feature type="binding site" evidence="11">
    <location>
        <begin position="280"/>
        <end position="281"/>
    </location>
    <ligand>
        <name>FMN</name>
        <dbReference type="ChEBI" id="CHEBI:58210"/>
    </ligand>
</feature>
<dbReference type="CDD" id="cd02811">
    <property type="entry name" value="IDI-2_FMN"/>
    <property type="match status" value="1"/>
</dbReference>
<dbReference type="PANTHER" id="PTHR43665:SF1">
    <property type="entry name" value="ISOPENTENYL-DIPHOSPHATE DELTA-ISOMERASE"/>
    <property type="match status" value="1"/>
</dbReference>
<feature type="binding site" evidence="11">
    <location>
        <position position="95"/>
    </location>
    <ligand>
        <name>FMN</name>
        <dbReference type="ChEBI" id="CHEBI:58210"/>
    </ligand>
</feature>
<dbReference type="GO" id="GO:0070402">
    <property type="term" value="F:NADPH binding"/>
    <property type="evidence" value="ECO:0007669"/>
    <property type="project" value="UniProtKB-UniRule"/>
</dbReference>
<evidence type="ECO:0000256" key="3">
    <source>
        <dbReference type="ARBA" id="ARBA00022630"/>
    </source>
</evidence>
<keyword evidence="3 11" id="KW-0285">Flavoprotein</keyword>
<comment type="similarity">
    <text evidence="11">Belongs to the IPP isomerase type 2 family.</text>
</comment>
<feature type="domain" description="FMN-dependent dehydrogenase" evidence="12">
    <location>
        <begin position="26"/>
        <end position="97"/>
    </location>
</feature>
<evidence type="ECO:0000256" key="11">
    <source>
        <dbReference type="HAMAP-Rule" id="MF_00354"/>
    </source>
</evidence>
<keyword evidence="6 11" id="KW-0460">Magnesium</keyword>
<evidence type="ECO:0000256" key="6">
    <source>
        <dbReference type="ARBA" id="ARBA00022842"/>
    </source>
</evidence>
<comment type="cofactor">
    <cofactor evidence="11">
        <name>NADPH</name>
        <dbReference type="ChEBI" id="CHEBI:57783"/>
    </cofactor>
</comment>
<evidence type="ECO:0000256" key="9">
    <source>
        <dbReference type="ARBA" id="ARBA00023235"/>
    </source>
</evidence>